<evidence type="ECO:0000313" key="7">
    <source>
        <dbReference type="Proteomes" id="UP001304088"/>
    </source>
</evidence>
<dbReference type="InterPro" id="IPR050661">
    <property type="entry name" value="BglG_antiterminators"/>
</dbReference>
<dbReference type="Gene3D" id="1.10.1790.10">
    <property type="entry name" value="PRD domain"/>
    <property type="match status" value="2"/>
</dbReference>
<evidence type="ECO:0000256" key="1">
    <source>
        <dbReference type="ARBA" id="ARBA00022737"/>
    </source>
</evidence>
<feature type="domain" description="PTS EIIB type-2" evidence="4">
    <location>
        <begin position="427"/>
        <end position="517"/>
    </location>
</feature>
<dbReference type="InterPro" id="IPR036634">
    <property type="entry name" value="PRD_sf"/>
</dbReference>
<dbReference type="SUPFAM" id="SSF46785">
    <property type="entry name" value="Winged helix' DNA-binding domain"/>
    <property type="match status" value="1"/>
</dbReference>
<evidence type="ECO:0000259" key="5">
    <source>
        <dbReference type="PROSITE" id="PS51372"/>
    </source>
</evidence>
<dbReference type="PANTHER" id="PTHR30185:SF18">
    <property type="entry name" value="TRANSCRIPTIONAL REGULATOR MTLR"/>
    <property type="match status" value="1"/>
</dbReference>
<dbReference type="PANTHER" id="PTHR30185">
    <property type="entry name" value="CRYPTIC BETA-GLUCOSIDE BGL OPERON ANTITERMINATOR"/>
    <property type="match status" value="1"/>
</dbReference>
<organism evidence="6 7">
    <name type="scientific">Streptococcus suivaginalis</name>
    <dbReference type="NCBI Taxonomy" id="3028082"/>
    <lineage>
        <taxon>Bacteria</taxon>
        <taxon>Bacillati</taxon>
        <taxon>Bacillota</taxon>
        <taxon>Bacilli</taxon>
        <taxon>Lactobacillales</taxon>
        <taxon>Streptococcaceae</taxon>
        <taxon>Streptococcus</taxon>
    </lineage>
</organism>
<dbReference type="GO" id="GO:0009401">
    <property type="term" value="P:phosphoenolpyruvate-dependent sugar phosphotransferase system"/>
    <property type="evidence" value="ECO:0007669"/>
    <property type="project" value="InterPro"/>
</dbReference>
<accession>A0AA96VC36</accession>
<feature type="domain" description="PRD" evidence="5">
    <location>
        <begin position="202"/>
        <end position="311"/>
    </location>
</feature>
<evidence type="ECO:0000313" key="6">
    <source>
        <dbReference type="EMBL" id="WNY46987.1"/>
    </source>
</evidence>
<dbReference type="GO" id="GO:0006355">
    <property type="term" value="P:regulation of DNA-templated transcription"/>
    <property type="evidence" value="ECO:0007669"/>
    <property type="project" value="InterPro"/>
</dbReference>
<dbReference type="PROSITE" id="PS51372">
    <property type="entry name" value="PRD_2"/>
    <property type="match status" value="2"/>
</dbReference>
<evidence type="ECO:0000256" key="3">
    <source>
        <dbReference type="ARBA" id="ARBA00023163"/>
    </source>
</evidence>
<dbReference type="KEGG" id="ssuv:PXH68_08935"/>
<dbReference type="GO" id="GO:0008982">
    <property type="term" value="F:protein-N(PI)-phosphohistidine-sugar phosphotransferase activity"/>
    <property type="evidence" value="ECO:0007669"/>
    <property type="project" value="InterPro"/>
</dbReference>
<protein>
    <submittedName>
        <fullName evidence="6">Transcription antiterminator</fullName>
    </submittedName>
</protein>
<keyword evidence="2" id="KW-0805">Transcription regulation</keyword>
<reference evidence="6 7" key="1">
    <citation type="submission" date="2023-02" db="EMBL/GenBank/DDBJ databases">
        <title>Streptococcus sp. Genome Sequencing and Assembly.</title>
        <authorList>
            <person name="Shore S.M."/>
            <person name="Nicholson T.L."/>
        </authorList>
    </citation>
    <scope>NUCLEOTIDE SEQUENCE [LARGE SCALE GENOMIC DNA]</scope>
    <source>
        <strain evidence="6 7">29896</strain>
    </source>
</reference>
<keyword evidence="7" id="KW-1185">Reference proteome</keyword>
<evidence type="ECO:0000259" key="4">
    <source>
        <dbReference type="PROSITE" id="PS51099"/>
    </source>
</evidence>
<evidence type="ECO:0000256" key="2">
    <source>
        <dbReference type="ARBA" id="ARBA00023015"/>
    </source>
</evidence>
<dbReference type="InterPro" id="IPR036388">
    <property type="entry name" value="WH-like_DNA-bd_sf"/>
</dbReference>
<dbReference type="PROSITE" id="PS51099">
    <property type="entry name" value="PTS_EIIB_TYPE_2"/>
    <property type="match status" value="1"/>
</dbReference>
<dbReference type="InterPro" id="IPR036390">
    <property type="entry name" value="WH_DNA-bd_sf"/>
</dbReference>
<feature type="domain" description="PRD" evidence="5">
    <location>
        <begin position="315"/>
        <end position="422"/>
    </location>
</feature>
<dbReference type="Proteomes" id="UP001304088">
    <property type="component" value="Chromosome"/>
</dbReference>
<dbReference type="SUPFAM" id="SSF63520">
    <property type="entry name" value="PTS-regulatory domain, PRD"/>
    <property type="match status" value="1"/>
</dbReference>
<dbReference type="InterPro" id="IPR013011">
    <property type="entry name" value="PTS_EIIB_2"/>
</dbReference>
<dbReference type="Pfam" id="PF00874">
    <property type="entry name" value="PRD"/>
    <property type="match status" value="1"/>
</dbReference>
<dbReference type="InterPro" id="IPR011608">
    <property type="entry name" value="PRD"/>
</dbReference>
<dbReference type="AlphaFoldDB" id="A0AA96VC36"/>
<name>A0AA96VC36_9STRE</name>
<keyword evidence="1" id="KW-0677">Repeat</keyword>
<sequence>MKGGIGVFLDQSSCALLRYLIGLQESETIMKISKELQQSRRKIYYHLEKINAAFPDHVEPIESLPRIGIRLSDSQRQVCRYLLSTIDSYSYIMNMDERMQLMLLYICIARERITLEKLMDLTEVSRNTVLNDLNEIRSRLSKEQYQMTLYVSKSQGYDLACHPLTKIQYIHSLLYSLFTEASKSFVSILEDKVSLFSGCQSLFSKDLAQFLSRQVYGIEKDLGKKINRSEIELMLKILPYMLLTYRNMSLEQEEKDAIVREFALVYERIEYGVAQKISQSLEEQFGLDLDEIEVSLIAVLLLSYRKDRDAHVTSQDFADLKKVVDAFIRHFELHSDFDLEKKEELAHDLLAHCKAMLFRKTYGILSRNPLVDQIRYKYDTLFRLTKSSSHILEEAWQIQLTDEDIAYLTVHLGGALRRSSSRKLTSPTVFLICDEGVSVQKLLMKQCQHHLPEKTISAVFTTEQFKSVEDLLEVDFLISTNEVTDTDLPVIQVHPILDFDDVLRLIHFAKYRSLTDSQKGFAMELDKLLASYVENGQEALELKQRLQNLIANELLASLASSDLETDLY</sequence>
<dbReference type="EMBL" id="CP118733">
    <property type="protein sequence ID" value="WNY46987.1"/>
    <property type="molecule type" value="Genomic_DNA"/>
</dbReference>
<proteinExistence type="predicted"/>
<dbReference type="Gene3D" id="1.10.10.10">
    <property type="entry name" value="Winged helix-like DNA-binding domain superfamily/Winged helix DNA-binding domain"/>
    <property type="match status" value="1"/>
</dbReference>
<gene>
    <name evidence="6" type="ORF">PXH68_08935</name>
</gene>
<keyword evidence="3" id="KW-0804">Transcription</keyword>
<dbReference type="CDD" id="cd05568">
    <property type="entry name" value="PTS_IIB_bgl_like"/>
    <property type="match status" value="1"/>
</dbReference>